<evidence type="ECO:0000256" key="9">
    <source>
        <dbReference type="SAM" id="MobiDB-lite"/>
    </source>
</evidence>
<feature type="compositionally biased region" description="Basic and acidic residues" evidence="9">
    <location>
        <begin position="151"/>
        <end position="162"/>
    </location>
</feature>
<dbReference type="Pfam" id="PF01569">
    <property type="entry name" value="PAP2"/>
    <property type="match status" value="1"/>
</dbReference>
<dbReference type="OrthoDB" id="10030083at2759"/>
<dbReference type="GO" id="GO:0008195">
    <property type="term" value="F:phosphatidate phosphatase activity"/>
    <property type="evidence" value="ECO:0007669"/>
    <property type="project" value="TreeGrafter"/>
</dbReference>
<evidence type="ECO:0000256" key="3">
    <source>
        <dbReference type="ARBA" id="ARBA00008816"/>
    </source>
</evidence>
<dbReference type="InterPro" id="IPR036938">
    <property type="entry name" value="PAP2/HPO_sf"/>
</dbReference>
<dbReference type="Gene3D" id="1.20.144.10">
    <property type="entry name" value="Phosphatidic acid phosphatase type 2/haloperoxidase"/>
    <property type="match status" value="1"/>
</dbReference>
<proteinExistence type="inferred from homology"/>
<evidence type="ECO:0000256" key="5">
    <source>
        <dbReference type="ARBA" id="ARBA00022801"/>
    </source>
</evidence>
<dbReference type="InterPro" id="IPR000326">
    <property type="entry name" value="PAP2/HPO"/>
</dbReference>
<evidence type="ECO:0000256" key="6">
    <source>
        <dbReference type="ARBA" id="ARBA00022989"/>
    </source>
</evidence>
<accession>A0A5J5AK89</accession>
<feature type="transmembrane region" description="Helical" evidence="10">
    <location>
        <begin position="714"/>
        <end position="734"/>
    </location>
</feature>
<dbReference type="AlphaFoldDB" id="A0A5J5AK89"/>
<dbReference type="InterPro" id="IPR008545">
    <property type="entry name" value="Web"/>
</dbReference>
<reference evidence="12 13" key="1">
    <citation type="submission" date="2019-09" db="EMBL/GenBank/DDBJ databases">
        <title>A chromosome-level genome assembly of the Chinese tupelo Nyssa sinensis.</title>
        <authorList>
            <person name="Yang X."/>
            <person name="Kang M."/>
            <person name="Yang Y."/>
            <person name="Xiong H."/>
            <person name="Wang M."/>
            <person name="Zhang Z."/>
            <person name="Wang Z."/>
            <person name="Wu H."/>
            <person name="Ma T."/>
            <person name="Liu J."/>
            <person name="Xi Z."/>
        </authorList>
    </citation>
    <scope>NUCLEOTIDE SEQUENCE [LARGE SCALE GENOMIC DNA]</scope>
    <source>
        <strain evidence="12">J267</strain>
        <tissue evidence="12">Leaf</tissue>
    </source>
</reference>
<dbReference type="GO" id="GO:0016020">
    <property type="term" value="C:membrane"/>
    <property type="evidence" value="ECO:0007669"/>
    <property type="project" value="UniProtKB-SubCell"/>
</dbReference>
<evidence type="ECO:0000256" key="1">
    <source>
        <dbReference type="ARBA" id="ARBA00004141"/>
    </source>
</evidence>
<evidence type="ECO:0000313" key="13">
    <source>
        <dbReference type="Proteomes" id="UP000325577"/>
    </source>
</evidence>
<comment type="subcellular location">
    <subcellularLocation>
        <location evidence="1">Membrane</location>
        <topology evidence="1">Multi-pass membrane protein</topology>
    </subcellularLocation>
</comment>
<feature type="region of interest" description="Disordered" evidence="9">
    <location>
        <begin position="594"/>
        <end position="654"/>
    </location>
</feature>
<dbReference type="Pfam" id="PF05701">
    <property type="entry name" value="WEMBL"/>
    <property type="match status" value="1"/>
</dbReference>
<feature type="region of interest" description="Disordered" evidence="9">
    <location>
        <begin position="143"/>
        <end position="162"/>
    </location>
</feature>
<keyword evidence="8" id="KW-0175">Coiled coil</keyword>
<dbReference type="CDD" id="cd03390">
    <property type="entry name" value="PAP2_containing_1_like"/>
    <property type="match status" value="1"/>
</dbReference>
<dbReference type="PANTHER" id="PTHR10165:SF203">
    <property type="entry name" value="LIPID PHOSPHATE PHOSPHATASE 3, CHLOROPLASTIC-RELATED"/>
    <property type="match status" value="1"/>
</dbReference>
<feature type="coiled-coil region" evidence="8">
    <location>
        <begin position="395"/>
        <end position="496"/>
    </location>
</feature>
<evidence type="ECO:0000259" key="11">
    <source>
        <dbReference type="SMART" id="SM00014"/>
    </source>
</evidence>
<name>A0A5J5AK89_9ASTE</name>
<dbReference type="FunFam" id="1.20.144.10:FF:000001">
    <property type="entry name" value="Lipid phosphate phosphatase 2"/>
    <property type="match status" value="1"/>
</dbReference>
<feature type="domain" description="Phosphatidic acid phosphatase type 2/haloperoxidase" evidence="11">
    <location>
        <begin position="786"/>
        <end position="928"/>
    </location>
</feature>
<dbReference type="GO" id="GO:0006644">
    <property type="term" value="P:phospholipid metabolic process"/>
    <property type="evidence" value="ECO:0007669"/>
    <property type="project" value="InterPro"/>
</dbReference>
<comment type="similarity">
    <text evidence="2">Belongs to the WEB family.</text>
</comment>
<protein>
    <recommendedName>
        <fullName evidence="11">Phosphatidic acid phosphatase type 2/haloperoxidase domain-containing protein</fullName>
    </recommendedName>
</protein>
<dbReference type="PANTHER" id="PTHR10165">
    <property type="entry name" value="LIPID PHOSPHATE PHOSPHATASE"/>
    <property type="match status" value="1"/>
</dbReference>
<feature type="transmembrane region" description="Helical" evidence="10">
    <location>
        <begin position="754"/>
        <end position="775"/>
    </location>
</feature>
<feature type="transmembrane region" description="Helical" evidence="10">
    <location>
        <begin position="854"/>
        <end position="870"/>
    </location>
</feature>
<dbReference type="SMART" id="SM00014">
    <property type="entry name" value="acidPPc"/>
    <property type="match status" value="1"/>
</dbReference>
<feature type="transmembrane region" description="Helical" evidence="10">
    <location>
        <begin position="913"/>
        <end position="931"/>
    </location>
</feature>
<evidence type="ECO:0000256" key="8">
    <source>
        <dbReference type="SAM" id="Coils"/>
    </source>
</evidence>
<keyword evidence="5" id="KW-0378">Hydrolase</keyword>
<feature type="transmembrane region" description="Helical" evidence="10">
    <location>
        <begin position="882"/>
        <end position="901"/>
    </location>
</feature>
<evidence type="ECO:0000256" key="10">
    <source>
        <dbReference type="SAM" id="Phobius"/>
    </source>
</evidence>
<evidence type="ECO:0000313" key="12">
    <source>
        <dbReference type="EMBL" id="KAA8530599.1"/>
    </source>
</evidence>
<keyword evidence="7 10" id="KW-0472">Membrane</keyword>
<evidence type="ECO:0000256" key="4">
    <source>
        <dbReference type="ARBA" id="ARBA00022692"/>
    </source>
</evidence>
<feature type="coiled-coil region" evidence="8">
    <location>
        <begin position="272"/>
        <end position="309"/>
    </location>
</feature>
<dbReference type="EMBL" id="CM018043">
    <property type="protein sequence ID" value="KAA8530599.1"/>
    <property type="molecule type" value="Genomic_DNA"/>
</dbReference>
<feature type="transmembrane region" description="Helical" evidence="10">
    <location>
        <begin position="787"/>
        <end position="805"/>
    </location>
</feature>
<dbReference type="GO" id="GO:0046839">
    <property type="term" value="P:phospholipid dephosphorylation"/>
    <property type="evidence" value="ECO:0007669"/>
    <property type="project" value="TreeGrafter"/>
</dbReference>
<gene>
    <name evidence="12" type="ORF">F0562_005308</name>
</gene>
<keyword evidence="4 10" id="KW-0812">Transmembrane</keyword>
<comment type="similarity">
    <text evidence="3">Belongs to the PA-phosphatase related phosphoesterase family.</text>
</comment>
<feature type="region of interest" description="Disordered" evidence="9">
    <location>
        <begin position="71"/>
        <end position="95"/>
    </location>
</feature>
<dbReference type="InterPro" id="IPR043216">
    <property type="entry name" value="PAP-like"/>
</dbReference>
<sequence length="1010" mass="114997">MAVWFRIKRRGRVTANFSFTKKPNTTFRQHSLMGSRENGSSKQVGMDRGEFDNRRRIGSVKAAIILHGEGIHEGNSPLKKPQMDFPEKHSSRKRELHLARRDIGRINERRRVAESVKAQAESELFNAKKTVRDLTSRIDETNSKAKQQMRNMEKLKKPERGNEERALDLGNIENNQYAEVMRELEFVKQELSKLKLDMASVLEKKIRAERESEASSLKMLSYSSSVEALKKEIEEVNEEEVLVELARIEALKEFGAIEAQRKKEADQYSSAMEESRKKMVDIIEEIDHAKELESKLAATVSDVNVLQSELKLVKEMDKRIQRNEASFRKEEESDSPSLLFSVTEELEKAKKELASIREEGFQFMASMDVIRNELKHVSDETARLNKTKETVDLTVQNLNSKLLRAKAKLEDATAAEEKAKAIVSNLSLTLEQLKTEGEAAKKERELIKEETANIKAEVQKTESEIDLAEERLQAAMQELEEAKSSEATALENLKTLIDNALRARASSSQHSSTITISTFEYEYLTGHAVGAEEIANKKVAAAEAWIEALKASEREILMKTELAHRKIRELTVEEEEETYRKKSSLSGKRVFEGESKNWRQKSKKNLKVEEAFPRKSGNKSGNSTPVRRAKFQKSASPAARLTPRSTPYTIKRRKKDVSSQRLEISTVTSSWFSHLYFPLIEHKNQEERMREVQLGSHTVRSHGVKVARTHIHDWIILILLVVIDVILNVIDPFYRFVGKDMITDFRYPLKDSTVPLWAVPLYAVLLPIAIFLLFYVRRRDVYDLHHAILGLLFSVLVTGVITDAIKDAVGRPRPDFFWRCFPDGKDVYDQWGNVVCHGDKSIVKEGHKSFPSGHASWSFAGLGFLSLYLSGKIKAFDRKGHVAKLCIVFLPLLIASLVGISRVDDYWHHWQDVFSGGLLGLIVTTFCYLQFFPPPYHVDGWGPYAYFRILEESRATTQAANAVNSHNVQVTEAQIENQHDERNNNAFIGISLSDNSSLRNLGGGNFENFV</sequence>
<keyword evidence="6 10" id="KW-1133">Transmembrane helix</keyword>
<organism evidence="12 13">
    <name type="scientific">Nyssa sinensis</name>
    <dbReference type="NCBI Taxonomy" id="561372"/>
    <lineage>
        <taxon>Eukaryota</taxon>
        <taxon>Viridiplantae</taxon>
        <taxon>Streptophyta</taxon>
        <taxon>Embryophyta</taxon>
        <taxon>Tracheophyta</taxon>
        <taxon>Spermatophyta</taxon>
        <taxon>Magnoliopsida</taxon>
        <taxon>eudicotyledons</taxon>
        <taxon>Gunneridae</taxon>
        <taxon>Pentapetalae</taxon>
        <taxon>asterids</taxon>
        <taxon>Cornales</taxon>
        <taxon>Nyssaceae</taxon>
        <taxon>Nyssa</taxon>
    </lineage>
</organism>
<feature type="coiled-coil region" evidence="8">
    <location>
        <begin position="177"/>
        <end position="246"/>
    </location>
</feature>
<dbReference type="SUPFAM" id="SSF48317">
    <property type="entry name" value="Acid phosphatase/Vanadium-dependent haloperoxidase"/>
    <property type="match status" value="1"/>
</dbReference>
<keyword evidence="13" id="KW-1185">Reference proteome</keyword>
<evidence type="ECO:0000256" key="2">
    <source>
        <dbReference type="ARBA" id="ARBA00005485"/>
    </source>
</evidence>
<evidence type="ECO:0000256" key="7">
    <source>
        <dbReference type="ARBA" id="ARBA00023136"/>
    </source>
</evidence>
<dbReference type="Proteomes" id="UP000325577">
    <property type="component" value="Linkage Group LG2"/>
</dbReference>